<evidence type="ECO:0000313" key="2">
    <source>
        <dbReference type="Proteomes" id="UP000515153"/>
    </source>
</evidence>
<reference evidence="3" key="2">
    <citation type="submission" date="2019-10" db="EMBL/GenBank/DDBJ databases">
        <authorList>
            <consortium name="NCBI Genome Project"/>
        </authorList>
    </citation>
    <scope>NUCLEOTIDE SEQUENCE</scope>
    <source>
        <strain evidence="3">NI907</strain>
    </source>
</reference>
<feature type="compositionally biased region" description="Basic and acidic residues" evidence="1">
    <location>
        <begin position="49"/>
        <end position="66"/>
    </location>
</feature>
<proteinExistence type="predicted"/>
<dbReference type="Proteomes" id="UP000515153">
    <property type="component" value="Chromosome V"/>
</dbReference>
<reference evidence="3" key="3">
    <citation type="submission" date="2025-08" db="UniProtKB">
        <authorList>
            <consortium name="RefSeq"/>
        </authorList>
    </citation>
    <scope>IDENTIFICATION</scope>
    <source>
        <strain evidence="3">NI907</strain>
    </source>
</reference>
<organism evidence="2 3">
    <name type="scientific">Pyricularia grisea</name>
    <name type="common">Crabgrass-specific blast fungus</name>
    <name type="synonym">Magnaporthe grisea</name>
    <dbReference type="NCBI Taxonomy" id="148305"/>
    <lineage>
        <taxon>Eukaryota</taxon>
        <taxon>Fungi</taxon>
        <taxon>Dikarya</taxon>
        <taxon>Ascomycota</taxon>
        <taxon>Pezizomycotina</taxon>
        <taxon>Sordariomycetes</taxon>
        <taxon>Sordariomycetidae</taxon>
        <taxon>Magnaporthales</taxon>
        <taxon>Pyriculariaceae</taxon>
        <taxon>Pyricularia</taxon>
    </lineage>
</organism>
<accession>A0A6P8AUE2</accession>
<dbReference type="AlphaFoldDB" id="A0A6P8AUE2"/>
<reference evidence="2 3" key="1">
    <citation type="journal article" date="2019" name="Mol. Biol. Evol.">
        <title>Blast fungal genomes show frequent chromosomal changes, gene gains and losses, and effector gene turnover.</title>
        <authorList>
            <person name="Gomez Luciano L.B."/>
            <person name="Jason Tsai I."/>
            <person name="Chuma I."/>
            <person name="Tosa Y."/>
            <person name="Chen Y.H."/>
            <person name="Li J.Y."/>
            <person name="Li M.Y."/>
            <person name="Jade Lu M.Y."/>
            <person name="Nakayashiki H."/>
            <person name="Li W.H."/>
        </authorList>
    </citation>
    <scope>NUCLEOTIDE SEQUENCE [LARGE SCALE GENOMIC DNA]</scope>
    <source>
        <strain evidence="2 3">NI907</strain>
    </source>
</reference>
<gene>
    <name evidence="3" type="ORF">PgNI_08845</name>
</gene>
<sequence length="99" mass="11140">MPVEEVAGTTKPTRGGTDAGIQVLQNNAHFHSAWEHPGRFVGHKGLQRRLKEEPRPEDLLTPKPDGELPYQYAWDVDSFEKARPGQIRAYGGESHQLPR</sequence>
<protein>
    <submittedName>
        <fullName evidence="3">Uncharacterized protein</fullName>
    </submittedName>
</protein>
<name>A0A6P8AUE2_PYRGI</name>
<evidence type="ECO:0000256" key="1">
    <source>
        <dbReference type="SAM" id="MobiDB-lite"/>
    </source>
</evidence>
<dbReference type="GeneID" id="41963743"/>
<evidence type="ECO:0000313" key="3">
    <source>
        <dbReference type="RefSeq" id="XP_030978538.1"/>
    </source>
</evidence>
<dbReference type="KEGG" id="pgri:PgNI_08845"/>
<feature type="region of interest" description="Disordered" evidence="1">
    <location>
        <begin position="46"/>
        <end position="66"/>
    </location>
</feature>
<dbReference type="RefSeq" id="XP_030978538.1">
    <property type="nucleotide sequence ID" value="XM_031128835.1"/>
</dbReference>
<keyword evidence="2" id="KW-1185">Reference proteome</keyword>